<evidence type="ECO:0000313" key="1">
    <source>
        <dbReference type="EMBL" id="TMP78315.1"/>
    </source>
</evidence>
<accession>A0A5S3YPZ3</accession>
<protein>
    <submittedName>
        <fullName evidence="1">Uncharacterized protein</fullName>
    </submittedName>
</protein>
<reference evidence="2" key="2">
    <citation type="submission" date="2019-06" db="EMBL/GenBank/DDBJ databases">
        <title>Co-occurence of chitin degradation, pigmentation and bioactivity in marine Pseudoalteromonas.</title>
        <authorList>
            <person name="Sonnenschein E.C."/>
            <person name="Bech P.K."/>
        </authorList>
    </citation>
    <scope>NUCLEOTIDE SEQUENCE [LARGE SCALE GENOMIC DNA]</scope>
    <source>
        <strain evidence="2">S1189</strain>
    </source>
</reference>
<proteinExistence type="predicted"/>
<evidence type="ECO:0000313" key="2">
    <source>
        <dbReference type="Proteomes" id="UP000307362"/>
    </source>
</evidence>
<dbReference type="Proteomes" id="UP000307362">
    <property type="component" value="Unassembled WGS sequence"/>
</dbReference>
<gene>
    <name evidence="1" type="ORF">CWB73_17010</name>
</gene>
<dbReference type="AlphaFoldDB" id="A0A5S3YPZ3"/>
<name>A0A5S3YPZ3_9GAMM</name>
<dbReference type="RefSeq" id="WP_138568693.1">
    <property type="nucleotide sequence ID" value="NZ_PNCM01000041.1"/>
</dbReference>
<dbReference type="EMBL" id="PNCM01000041">
    <property type="protein sequence ID" value="TMP78315.1"/>
    <property type="molecule type" value="Genomic_DNA"/>
</dbReference>
<dbReference type="OrthoDB" id="9804290at2"/>
<sequence length="103" mass="11785">MRFLNVKVTNEDTGKIISRFKIPIFVIALVGKYAPEVLYDFVVRNIETVRPEDQELISTVSKETIKMVINIVRDAAKDEQLKDYDGIILDACIDNEKVLITIK</sequence>
<comment type="caution">
    <text evidence="1">The sequence shown here is derived from an EMBL/GenBank/DDBJ whole genome shotgun (WGS) entry which is preliminary data.</text>
</comment>
<organism evidence="1 2">
    <name type="scientific">Pseudoalteromonas phenolica</name>
    <dbReference type="NCBI Taxonomy" id="161398"/>
    <lineage>
        <taxon>Bacteria</taxon>
        <taxon>Pseudomonadati</taxon>
        <taxon>Pseudomonadota</taxon>
        <taxon>Gammaproteobacteria</taxon>
        <taxon>Alteromonadales</taxon>
        <taxon>Pseudoalteromonadaceae</taxon>
        <taxon>Pseudoalteromonas</taxon>
    </lineage>
</organism>
<reference evidence="1 2" key="1">
    <citation type="submission" date="2017-12" db="EMBL/GenBank/DDBJ databases">
        <authorList>
            <person name="Paulsen S."/>
            <person name="Gram L.K."/>
        </authorList>
    </citation>
    <scope>NUCLEOTIDE SEQUENCE [LARGE SCALE GENOMIC DNA]</scope>
    <source>
        <strain evidence="1 2">S1189</strain>
    </source>
</reference>